<proteinExistence type="predicted"/>
<dbReference type="Proteomes" id="UP000308671">
    <property type="component" value="Unassembled WGS sequence"/>
</dbReference>
<feature type="region of interest" description="Disordered" evidence="1">
    <location>
        <begin position="635"/>
        <end position="665"/>
    </location>
</feature>
<dbReference type="OrthoDB" id="3550918at2759"/>
<feature type="region of interest" description="Disordered" evidence="1">
    <location>
        <begin position="469"/>
        <end position="532"/>
    </location>
</feature>
<protein>
    <submittedName>
        <fullName evidence="2">Uncharacterized protein</fullName>
    </submittedName>
</protein>
<feature type="compositionally biased region" description="Basic and acidic residues" evidence="1">
    <location>
        <begin position="245"/>
        <end position="266"/>
    </location>
</feature>
<accession>A0A4S8R880</accession>
<feature type="compositionally biased region" description="Basic and acidic residues" evidence="1">
    <location>
        <begin position="656"/>
        <end position="665"/>
    </location>
</feature>
<dbReference type="EMBL" id="PQXL01000051">
    <property type="protein sequence ID" value="THV53431.1"/>
    <property type="molecule type" value="Genomic_DNA"/>
</dbReference>
<name>A0A4S8R880_9HELO</name>
<keyword evidence="3" id="KW-1185">Reference proteome</keyword>
<comment type="caution">
    <text evidence="2">The sequence shown here is derived from an EMBL/GenBank/DDBJ whole genome shotgun (WGS) entry which is preliminary data.</text>
</comment>
<evidence type="ECO:0000313" key="2">
    <source>
        <dbReference type="EMBL" id="THV53431.1"/>
    </source>
</evidence>
<sequence>MTTVKPIVEERQHHSWGLLVQGRPATPSEGRAQQYTRIGSKDTQSLITHNNGTCLEFGPWDLVDEFDATKPFYQQILLIDTTIKDIQSVRIRHNDTVGDDVDVFKGFRTIPYTGERHQHVYPNGETYNQVPSYYASVANTPSMYSTSNKSDVIGEAHPGLSSDTRFGVLVPSQDRNVGRGGNSHRGGSDRGRGNQHHGERGGYAQHLNRRGRRDQQFGRGQGQGRGDGRGDWRGTFRNVGRGGRHHDNDNHQASLQERESMNDHGNEQVWGNDRGESTSGYHQVADQMFENYNETDRTYPTFSEDNHAYPTYAVYNQAGNNYMGHNGEEFAHASMTSGPQGPVYPGYEEHYPVAPPPNAFMMGTNGQANPYFVPVGINGIPYAAPVFYPYSRNAADAYDYANNHQILYSPEPIENNMSGRSQQFMPGQEVGVAVHMVPEHSRANPRPRVVLPPTTPAIQMNARHSAGSEGFLGPNVQPPTPFGPTPGRSPMRTTTDEGSPLMRPRRHATDPTLSFTPLTHGRSTSGSGTDLRRLATGNSGFAIAEARSSPSAGTFSPESPHNNNLNSTARSSPGLSFSTLGAVGPMVRTSSSHELKYVGYTIQGRSGPSSGSVSRTSTPIVNPGRRWFEARQFVPNGSRLPSPGMASSRPGNRVWTESRSESGQL</sequence>
<feature type="region of interest" description="Disordered" evidence="1">
    <location>
        <begin position="171"/>
        <end position="279"/>
    </location>
</feature>
<evidence type="ECO:0000256" key="1">
    <source>
        <dbReference type="SAM" id="MobiDB-lite"/>
    </source>
</evidence>
<gene>
    <name evidence="2" type="ORF">BGAL_0051g00280</name>
</gene>
<reference evidence="2 3" key="1">
    <citation type="submission" date="2017-12" db="EMBL/GenBank/DDBJ databases">
        <title>Comparative genomics of Botrytis spp.</title>
        <authorList>
            <person name="Valero-Jimenez C.A."/>
            <person name="Tapia P."/>
            <person name="Veloso J."/>
            <person name="Silva-Moreno E."/>
            <person name="Staats M."/>
            <person name="Valdes J.H."/>
            <person name="Van Kan J.A.L."/>
        </authorList>
    </citation>
    <scope>NUCLEOTIDE SEQUENCE [LARGE SCALE GENOMIC DNA]</scope>
    <source>
        <strain evidence="2 3">MUCL435</strain>
    </source>
</reference>
<feature type="compositionally biased region" description="Polar residues" evidence="1">
    <location>
        <begin position="548"/>
        <end position="573"/>
    </location>
</feature>
<feature type="region of interest" description="Disordered" evidence="1">
    <location>
        <begin position="547"/>
        <end position="573"/>
    </location>
</feature>
<organism evidence="2 3">
    <name type="scientific">Botrytis galanthina</name>
    <dbReference type="NCBI Taxonomy" id="278940"/>
    <lineage>
        <taxon>Eukaryota</taxon>
        <taxon>Fungi</taxon>
        <taxon>Dikarya</taxon>
        <taxon>Ascomycota</taxon>
        <taxon>Pezizomycotina</taxon>
        <taxon>Leotiomycetes</taxon>
        <taxon>Helotiales</taxon>
        <taxon>Sclerotiniaceae</taxon>
        <taxon>Botrytis</taxon>
    </lineage>
</organism>
<evidence type="ECO:0000313" key="3">
    <source>
        <dbReference type="Proteomes" id="UP000308671"/>
    </source>
</evidence>
<dbReference type="AlphaFoldDB" id="A0A4S8R880"/>
<feature type="compositionally biased region" description="Basic and acidic residues" evidence="1">
    <location>
        <begin position="186"/>
        <end position="200"/>
    </location>
</feature>
<feature type="compositionally biased region" description="Polar residues" evidence="1">
    <location>
        <begin position="511"/>
        <end position="528"/>
    </location>
</feature>